<gene>
    <name evidence="2" type="ORF">EZS27_020101</name>
</gene>
<dbReference type="InterPro" id="IPR008979">
    <property type="entry name" value="Galactose-bd-like_sf"/>
</dbReference>
<dbReference type="Gene3D" id="3.40.50.850">
    <property type="entry name" value="Isochorismatase-like"/>
    <property type="match status" value="1"/>
</dbReference>
<evidence type="ECO:0000313" key="2">
    <source>
        <dbReference type="EMBL" id="KAA6331276.1"/>
    </source>
</evidence>
<dbReference type="InterPro" id="IPR013222">
    <property type="entry name" value="Glyco_hyd_98_carb-bd"/>
</dbReference>
<dbReference type="InterPro" id="IPR038637">
    <property type="entry name" value="NPCBM_sf"/>
</dbReference>
<dbReference type="Pfam" id="PF08305">
    <property type="entry name" value="NPCBM"/>
    <property type="match status" value="1"/>
</dbReference>
<proteinExistence type="predicted"/>
<sequence length="523" mass="58488">MKRYLILLLLVCPMSAQRSYATKKPAQPLMVNYLTCNTATGESIVTPTELNPGKTAIIVIDMWNYHWCMTASERVSAMVPRMNAVLDAARNIGIQVIWNPTDVVTSYSGYPQYERAIAVEHRHAPEIREPLVTKFTARMGRCMCGQGFHCSVNYGHDSMHPELKIADNDLISSSTDEIYSLLSDLGITDIIYMGVHTNICVYGKPGALSYMWQAGFNCLLARDLNDAFTHYDSETGYTPDKGTTESDENLQSAGIPNINLGEEFLKAGLLKPDAPVNYVRFVPWGKPERPYLTDKTTIVTLTAPWLDGTEIRYTTDGSEPTVKSPLYVEPLEVSQTTTLRAAAFRKGKCVSLPSSAYYAKMQAMPPQPDVFLENLPIIPNDYAVAMPTCIWLPQKWKSFEGKPLHISGKTYAHGLGFRAPSSVQYAIKPEYKRFVALTGVDDNVREKDNGRFLAMHCSVIFKLFIDGKMIAESPVLRISQEPWRFDVEIPTGSRRINLVCMDAGSRNILDYGNWVDAGFIINK</sequence>
<comment type="caution">
    <text evidence="2">The sequence shown here is derived from an EMBL/GenBank/DDBJ whole genome shotgun (WGS) entry which is preliminary data.</text>
</comment>
<protein>
    <recommendedName>
        <fullName evidence="1">Glycosyl hydrolase family 98 putative carbohydrate-binding module domain-containing protein</fullName>
    </recommendedName>
</protein>
<dbReference type="AlphaFoldDB" id="A0A5J4RBD8"/>
<evidence type="ECO:0000259" key="1">
    <source>
        <dbReference type="SMART" id="SM00776"/>
    </source>
</evidence>
<dbReference type="SMART" id="SM00776">
    <property type="entry name" value="NPCBM"/>
    <property type="match status" value="1"/>
</dbReference>
<name>A0A5J4RBD8_9ZZZZ</name>
<dbReference type="EMBL" id="SNRY01001392">
    <property type="protein sequence ID" value="KAA6331276.1"/>
    <property type="molecule type" value="Genomic_DNA"/>
</dbReference>
<dbReference type="Gene3D" id="2.60.120.1060">
    <property type="entry name" value="NPCBM/NEW2 domain"/>
    <property type="match status" value="1"/>
</dbReference>
<dbReference type="SUPFAM" id="SSF49785">
    <property type="entry name" value="Galactose-binding domain-like"/>
    <property type="match status" value="1"/>
</dbReference>
<feature type="domain" description="Glycosyl hydrolase family 98 putative carbohydrate-binding module" evidence="1">
    <location>
        <begin position="366"/>
        <end position="521"/>
    </location>
</feature>
<dbReference type="Pfam" id="PF13290">
    <property type="entry name" value="CHB_HEX_C_1"/>
    <property type="match status" value="1"/>
</dbReference>
<organism evidence="2">
    <name type="scientific">termite gut metagenome</name>
    <dbReference type="NCBI Taxonomy" id="433724"/>
    <lineage>
        <taxon>unclassified sequences</taxon>
        <taxon>metagenomes</taxon>
        <taxon>organismal metagenomes</taxon>
    </lineage>
</organism>
<reference evidence="2" key="1">
    <citation type="submission" date="2019-03" db="EMBL/GenBank/DDBJ databases">
        <title>Single cell metagenomics reveals metabolic interactions within the superorganism composed of flagellate Streblomastix strix and complex community of Bacteroidetes bacteria on its surface.</title>
        <authorList>
            <person name="Treitli S.C."/>
            <person name="Kolisko M."/>
            <person name="Husnik F."/>
            <person name="Keeling P."/>
            <person name="Hampl V."/>
        </authorList>
    </citation>
    <scope>NUCLEOTIDE SEQUENCE</scope>
    <source>
        <strain evidence="2">STM</strain>
    </source>
</reference>
<dbReference type="SUPFAM" id="SSF52499">
    <property type="entry name" value="Isochorismatase-like hydrolases"/>
    <property type="match status" value="1"/>
</dbReference>
<dbReference type="InterPro" id="IPR059177">
    <property type="entry name" value="GH29D-like_dom"/>
</dbReference>
<dbReference type="InterPro" id="IPR036380">
    <property type="entry name" value="Isochorismatase-like_sf"/>
</dbReference>
<accession>A0A5J4RBD8</accession>